<keyword evidence="2" id="KW-0813">Transport</keyword>
<keyword evidence="6" id="KW-0915">Sodium</keyword>
<evidence type="ECO:0000256" key="5">
    <source>
        <dbReference type="ARBA" id="ARBA00022989"/>
    </source>
</evidence>
<protein>
    <submittedName>
        <fullName evidence="12">Sodium/proton antiporter, CPA1 family</fullName>
    </submittedName>
</protein>
<evidence type="ECO:0000313" key="13">
    <source>
        <dbReference type="Proteomes" id="UP000185663"/>
    </source>
</evidence>
<keyword evidence="7" id="KW-0406">Ion transport</keyword>
<dbReference type="Proteomes" id="UP000185663">
    <property type="component" value="Chromosome I"/>
</dbReference>
<evidence type="ECO:0000256" key="1">
    <source>
        <dbReference type="ARBA" id="ARBA00004651"/>
    </source>
</evidence>
<feature type="transmembrane region" description="Helical" evidence="10">
    <location>
        <begin position="425"/>
        <end position="449"/>
    </location>
</feature>
<feature type="transmembrane region" description="Helical" evidence="10">
    <location>
        <begin position="6"/>
        <end position="22"/>
    </location>
</feature>
<evidence type="ECO:0000259" key="11">
    <source>
        <dbReference type="Pfam" id="PF00999"/>
    </source>
</evidence>
<dbReference type="GO" id="GO:0005886">
    <property type="term" value="C:plasma membrane"/>
    <property type="evidence" value="ECO:0007669"/>
    <property type="project" value="UniProtKB-SubCell"/>
</dbReference>
<dbReference type="InterPro" id="IPR006153">
    <property type="entry name" value="Cation/H_exchanger_TM"/>
</dbReference>
<dbReference type="Gene3D" id="6.10.140.1330">
    <property type="match status" value="1"/>
</dbReference>
<dbReference type="GO" id="GO:0015385">
    <property type="term" value="F:sodium:proton antiporter activity"/>
    <property type="evidence" value="ECO:0007669"/>
    <property type="project" value="InterPro"/>
</dbReference>
<dbReference type="PANTHER" id="PTHR10110:SF86">
    <property type="entry name" value="SODIUM_HYDROGEN EXCHANGER 7"/>
    <property type="match status" value="1"/>
</dbReference>
<reference evidence="12 13" key="1">
    <citation type="submission" date="2016-10" db="EMBL/GenBank/DDBJ databases">
        <authorList>
            <person name="de Groot N.N."/>
        </authorList>
    </citation>
    <scope>NUCLEOTIDE SEQUENCE [LARGE SCALE GENOMIC DNA]</scope>
    <source>
        <strain evidence="12 13">DSM 22126</strain>
    </source>
</reference>
<feature type="transmembrane region" description="Helical" evidence="10">
    <location>
        <begin position="83"/>
        <end position="106"/>
    </location>
</feature>
<dbReference type="InterPro" id="IPR018422">
    <property type="entry name" value="Cation/H_exchanger_CPA1"/>
</dbReference>
<feature type="domain" description="Cation/H+ exchanger transmembrane" evidence="11">
    <location>
        <begin position="13"/>
        <end position="325"/>
    </location>
</feature>
<keyword evidence="9" id="KW-0739">Sodium transport</keyword>
<dbReference type="eggNOG" id="COG0025">
    <property type="taxonomic scope" value="Bacteria"/>
</dbReference>
<feature type="transmembrane region" description="Helical" evidence="10">
    <location>
        <begin position="296"/>
        <end position="324"/>
    </location>
</feature>
<feature type="transmembrane region" description="Helical" evidence="10">
    <location>
        <begin position="267"/>
        <end position="284"/>
    </location>
</feature>
<dbReference type="Pfam" id="PF00999">
    <property type="entry name" value="Na_H_Exchanger"/>
    <property type="match status" value="2"/>
</dbReference>
<dbReference type="RefSeq" id="WP_083371297.1">
    <property type="nucleotide sequence ID" value="NZ_LT629776.1"/>
</dbReference>
<sequence length="577" mass="60989">MDYALVAVVGVLAIVGVSVLGPRVGVAPPLLLVLFGVGLSLVPGVPPVEVEPEIVLAGVLPPLLYSSAVSMPTMDFRRDFRSIAGLSVALVVITSFVLGAIFSSLIPGVDLATGVALGAVVSPTDAVATSIVRRLGVSPRIVTILEGEGLLNDASALVLLRTAIAATAVSVSFWEVLGDFVLAVAVAGVVGYLVGNVSLRIRSRLPEPAPSTVISFATPFVAYFPSEALEASGLVAAVTAGLVVGQGAPRFLTPTDRLSERTNWQTVEILLEGAVFLILGLELLETVEDVRQTHGSIASAIGLAALAALVIVLVRAAYVAPLLLGASRRARKSRAERPRVEEFGVELERRVEQMRADERFDDERTGRRIDHGRRRLSRRLADIDYVTAAPLGWREGTVLVWAGMRGAVTVAAAQTLPSDTVQRPLLLLIAFVVAIGTLFVQGGTLPWVVHRLGLGGAADGDGDERDALMQVMNRAVADVLEDENLRRADGSEFNPAVLGKIRARVARRTAEGAEIVPREISAQIFELQIRVIQAQREALLEARSLGTFDSSELSAALAVLDANEISARLTAGPDGPE</sequence>
<keyword evidence="8 10" id="KW-0472">Membrane</keyword>
<keyword evidence="3" id="KW-1003">Cell membrane</keyword>
<proteinExistence type="predicted"/>
<dbReference type="GO" id="GO:0098719">
    <property type="term" value="P:sodium ion import across plasma membrane"/>
    <property type="evidence" value="ECO:0007669"/>
    <property type="project" value="TreeGrafter"/>
</dbReference>
<dbReference type="STRING" id="545619.SAMN04489860_0273"/>
<feature type="transmembrane region" description="Helical" evidence="10">
    <location>
        <begin position="54"/>
        <end position="71"/>
    </location>
</feature>
<organism evidence="12 13">
    <name type="scientific">Paraoerskovia marina</name>
    <dbReference type="NCBI Taxonomy" id="545619"/>
    <lineage>
        <taxon>Bacteria</taxon>
        <taxon>Bacillati</taxon>
        <taxon>Actinomycetota</taxon>
        <taxon>Actinomycetes</taxon>
        <taxon>Micrococcales</taxon>
        <taxon>Cellulomonadaceae</taxon>
        <taxon>Paraoerskovia</taxon>
    </lineage>
</organism>
<dbReference type="EMBL" id="LT629776">
    <property type="protein sequence ID" value="SDR87489.1"/>
    <property type="molecule type" value="Genomic_DNA"/>
</dbReference>
<feature type="domain" description="Cation/H+ exchanger transmembrane" evidence="11">
    <location>
        <begin position="390"/>
        <end position="449"/>
    </location>
</feature>
<dbReference type="AlphaFoldDB" id="A0A1H1MNE7"/>
<evidence type="ECO:0000256" key="2">
    <source>
        <dbReference type="ARBA" id="ARBA00022448"/>
    </source>
</evidence>
<evidence type="ECO:0000256" key="6">
    <source>
        <dbReference type="ARBA" id="ARBA00023053"/>
    </source>
</evidence>
<name>A0A1H1MNE7_9CELL</name>
<keyword evidence="13" id="KW-1185">Reference proteome</keyword>
<evidence type="ECO:0000256" key="10">
    <source>
        <dbReference type="SAM" id="Phobius"/>
    </source>
</evidence>
<evidence type="ECO:0000256" key="7">
    <source>
        <dbReference type="ARBA" id="ARBA00023065"/>
    </source>
</evidence>
<dbReference type="GO" id="GO:0015386">
    <property type="term" value="F:potassium:proton antiporter activity"/>
    <property type="evidence" value="ECO:0007669"/>
    <property type="project" value="TreeGrafter"/>
</dbReference>
<dbReference type="GO" id="GO:0051453">
    <property type="term" value="P:regulation of intracellular pH"/>
    <property type="evidence" value="ECO:0007669"/>
    <property type="project" value="TreeGrafter"/>
</dbReference>
<dbReference type="OrthoDB" id="57886at2"/>
<keyword evidence="4 10" id="KW-0812">Transmembrane</keyword>
<evidence type="ECO:0000256" key="4">
    <source>
        <dbReference type="ARBA" id="ARBA00022692"/>
    </source>
</evidence>
<evidence type="ECO:0000256" key="9">
    <source>
        <dbReference type="ARBA" id="ARBA00023201"/>
    </source>
</evidence>
<evidence type="ECO:0000313" key="12">
    <source>
        <dbReference type="EMBL" id="SDR87489.1"/>
    </source>
</evidence>
<dbReference type="PANTHER" id="PTHR10110">
    <property type="entry name" value="SODIUM/HYDROGEN EXCHANGER"/>
    <property type="match status" value="1"/>
</dbReference>
<comment type="subcellular location">
    <subcellularLocation>
        <location evidence="1">Cell membrane</location>
        <topology evidence="1">Multi-pass membrane protein</topology>
    </subcellularLocation>
</comment>
<feature type="transmembrane region" description="Helical" evidence="10">
    <location>
        <begin position="180"/>
        <end position="199"/>
    </location>
</feature>
<evidence type="ECO:0000256" key="3">
    <source>
        <dbReference type="ARBA" id="ARBA00022475"/>
    </source>
</evidence>
<evidence type="ECO:0000256" key="8">
    <source>
        <dbReference type="ARBA" id="ARBA00023136"/>
    </source>
</evidence>
<accession>A0A1H1MNE7</accession>
<keyword evidence="5 10" id="KW-1133">Transmembrane helix</keyword>
<gene>
    <name evidence="12" type="ORF">SAMN04489860_0273</name>
</gene>